<proteinExistence type="predicted"/>
<protein>
    <submittedName>
        <fullName evidence="2">Uncharacterized protein</fullName>
    </submittedName>
</protein>
<gene>
    <name evidence="2" type="ORF">C7I55_07835</name>
</gene>
<accession>A0A2P7QVX8</accession>
<dbReference type="Proteomes" id="UP000241167">
    <property type="component" value="Unassembled WGS sequence"/>
</dbReference>
<evidence type="ECO:0000313" key="2">
    <source>
        <dbReference type="EMBL" id="PSJ42135.1"/>
    </source>
</evidence>
<dbReference type="RefSeq" id="WP_106512303.1">
    <property type="nucleotide sequence ID" value="NZ_PXYI01000002.1"/>
</dbReference>
<comment type="caution">
    <text evidence="2">The sequence shown here is derived from an EMBL/GenBank/DDBJ whole genome shotgun (WGS) entry which is preliminary data.</text>
</comment>
<feature type="region of interest" description="Disordered" evidence="1">
    <location>
        <begin position="104"/>
        <end position="135"/>
    </location>
</feature>
<name>A0A2P7QVX8_9SPHN</name>
<feature type="compositionally biased region" description="Acidic residues" evidence="1">
    <location>
        <begin position="108"/>
        <end position="120"/>
    </location>
</feature>
<dbReference type="AlphaFoldDB" id="A0A2P7QVX8"/>
<organism evidence="2 3">
    <name type="scientific">Allosphingosinicella deserti</name>
    <dbReference type="NCBI Taxonomy" id="2116704"/>
    <lineage>
        <taxon>Bacteria</taxon>
        <taxon>Pseudomonadati</taxon>
        <taxon>Pseudomonadota</taxon>
        <taxon>Alphaproteobacteria</taxon>
        <taxon>Sphingomonadales</taxon>
        <taxon>Sphingomonadaceae</taxon>
        <taxon>Allosphingosinicella</taxon>
    </lineage>
</organism>
<reference evidence="2 3" key="1">
    <citation type="submission" date="2018-03" db="EMBL/GenBank/DDBJ databases">
        <title>The draft genome of Sphingosinicella sp. GL-C-18.</title>
        <authorList>
            <person name="Liu L."/>
            <person name="Li L."/>
            <person name="Liang L."/>
            <person name="Zhang X."/>
            <person name="Wang T."/>
        </authorList>
    </citation>
    <scope>NUCLEOTIDE SEQUENCE [LARGE SCALE GENOMIC DNA]</scope>
    <source>
        <strain evidence="2 3">GL-C-18</strain>
    </source>
</reference>
<evidence type="ECO:0000313" key="3">
    <source>
        <dbReference type="Proteomes" id="UP000241167"/>
    </source>
</evidence>
<dbReference type="OrthoDB" id="7478671at2"/>
<dbReference type="EMBL" id="PXYI01000002">
    <property type="protein sequence ID" value="PSJ42135.1"/>
    <property type="molecule type" value="Genomic_DNA"/>
</dbReference>
<sequence>MATRAYTADHLNNQLTLPPTLAFMLGVPHAPRKIVERVIQRAIDELDTLDGDPDLEEPVLEDSFVKHDPYWTRGAGCEVSDPDCCEAGDDVGCQYQVYSHYAVGVDDGPGDPDDAEDDDPSGGNVDDQGEREEAF</sequence>
<evidence type="ECO:0000256" key="1">
    <source>
        <dbReference type="SAM" id="MobiDB-lite"/>
    </source>
</evidence>
<keyword evidence="3" id="KW-1185">Reference proteome</keyword>